<dbReference type="Proteomes" id="UP000007015">
    <property type="component" value="Chromosome 6"/>
</dbReference>
<sequence length="83" mass="9667">MGRDNDNYELYAAATLLLALAIARDRDREMLQRYTSYKLARLYINGQKSIPEPFILCCYNTSDNARGDKDAYGWMDDDAWMMI</sequence>
<proteinExistence type="predicted"/>
<dbReference type="OMA" id="EPFILCC"/>
<dbReference type="AlphaFoldDB" id="A2YAI4"/>
<evidence type="ECO:0000313" key="1">
    <source>
        <dbReference type="EMBL" id="EAZ00095.1"/>
    </source>
</evidence>
<organism evidence="1 2">
    <name type="scientific">Oryza sativa subsp. indica</name>
    <name type="common">Rice</name>
    <dbReference type="NCBI Taxonomy" id="39946"/>
    <lineage>
        <taxon>Eukaryota</taxon>
        <taxon>Viridiplantae</taxon>
        <taxon>Streptophyta</taxon>
        <taxon>Embryophyta</taxon>
        <taxon>Tracheophyta</taxon>
        <taxon>Spermatophyta</taxon>
        <taxon>Magnoliopsida</taxon>
        <taxon>Liliopsida</taxon>
        <taxon>Poales</taxon>
        <taxon>Poaceae</taxon>
        <taxon>BOP clade</taxon>
        <taxon>Oryzoideae</taxon>
        <taxon>Oryzeae</taxon>
        <taxon>Oryzinae</taxon>
        <taxon>Oryza</taxon>
        <taxon>Oryza sativa</taxon>
    </lineage>
</organism>
<dbReference type="Gramene" id="BGIOSGA022520-TA">
    <property type="protein sequence ID" value="BGIOSGA022520-PA"/>
    <property type="gene ID" value="BGIOSGA022520"/>
</dbReference>
<dbReference type="EMBL" id="CM000131">
    <property type="protein sequence ID" value="EAZ00095.1"/>
    <property type="molecule type" value="Genomic_DNA"/>
</dbReference>
<dbReference type="HOGENOM" id="CLU_2747581_0_0_1"/>
<reference evidence="1 2" key="1">
    <citation type="journal article" date="2005" name="PLoS Biol.">
        <title>The genomes of Oryza sativa: a history of duplications.</title>
        <authorList>
            <person name="Yu J."/>
            <person name="Wang J."/>
            <person name="Lin W."/>
            <person name="Li S."/>
            <person name="Li H."/>
            <person name="Zhou J."/>
            <person name="Ni P."/>
            <person name="Dong W."/>
            <person name="Hu S."/>
            <person name="Zeng C."/>
            <person name="Zhang J."/>
            <person name="Zhang Y."/>
            <person name="Li R."/>
            <person name="Xu Z."/>
            <person name="Li S."/>
            <person name="Li X."/>
            <person name="Zheng H."/>
            <person name="Cong L."/>
            <person name="Lin L."/>
            <person name="Yin J."/>
            <person name="Geng J."/>
            <person name="Li G."/>
            <person name="Shi J."/>
            <person name="Liu J."/>
            <person name="Lv H."/>
            <person name="Li J."/>
            <person name="Wang J."/>
            <person name="Deng Y."/>
            <person name="Ran L."/>
            <person name="Shi X."/>
            <person name="Wang X."/>
            <person name="Wu Q."/>
            <person name="Li C."/>
            <person name="Ren X."/>
            <person name="Wang J."/>
            <person name="Wang X."/>
            <person name="Li D."/>
            <person name="Liu D."/>
            <person name="Zhang X."/>
            <person name="Ji Z."/>
            <person name="Zhao W."/>
            <person name="Sun Y."/>
            <person name="Zhang Z."/>
            <person name="Bao J."/>
            <person name="Han Y."/>
            <person name="Dong L."/>
            <person name="Ji J."/>
            <person name="Chen P."/>
            <person name="Wu S."/>
            <person name="Liu J."/>
            <person name="Xiao Y."/>
            <person name="Bu D."/>
            <person name="Tan J."/>
            <person name="Yang L."/>
            <person name="Ye C."/>
            <person name="Zhang J."/>
            <person name="Xu J."/>
            <person name="Zhou Y."/>
            <person name="Yu Y."/>
            <person name="Zhang B."/>
            <person name="Zhuang S."/>
            <person name="Wei H."/>
            <person name="Liu B."/>
            <person name="Lei M."/>
            <person name="Yu H."/>
            <person name="Li Y."/>
            <person name="Xu H."/>
            <person name="Wei S."/>
            <person name="He X."/>
            <person name="Fang L."/>
            <person name="Zhang Z."/>
            <person name="Zhang Y."/>
            <person name="Huang X."/>
            <person name="Su Z."/>
            <person name="Tong W."/>
            <person name="Li J."/>
            <person name="Tong Z."/>
            <person name="Li S."/>
            <person name="Ye J."/>
            <person name="Wang L."/>
            <person name="Fang L."/>
            <person name="Lei T."/>
            <person name="Chen C."/>
            <person name="Chen H."/>
            <person name="Xu Z."/>
            <person name="Li H."/>
            <person name="Huang H."/>
            <person name="Zhang F."/>
            <person name="Xu H."/>
            <person name="Li N."/>
            <person name="Zhao C."/>
            <person name="Li S."/>
            <person name="Dong L."/>
            <person name="Huang Y."/>
            <person name="Li L."/>
            <person name="Xi Y."/>
            <person name="Qi Q."/>
            <person name="Li W."/>
            <person name="Zhang B."/>
            <person name="Hu W."/>
            <person name="Zhang Y."/>
            <person name="Tian X."/>
            <person name="Jiao Y."/>
            <person name="Liang X."/>
            <person name="Jin J."/>
            <person name="Gao L."/>
            <person name="Zheng W."/>
            <person name="Hao B."/>
            <person name="Liu S."/>
            <person name="Wang W."/>
            <person name="Yuan L."/>
            <person name="Cao M."/>
            <person name="McDermott J."/>
            <person name="Samudrala R."/>
            <person name="Wang J."/>
            <person name="Wong G.K."/>
            <person name="Yang H."/>
        </authorList>
    </citation>
    <scope>NUCLEOTIDE SEQUENCE [LARGE SCALE GENOMIC DNA]</scope>
    <source>
        <strain evidence="2">cv. 93-11</strain>
    </source>
</reference>
<evidence type="ECO:0000313" key="2">
    <source>
        <dbReference type="Proteomes" id="UP000007015"/>
    </source>
</evidence>
<accession>A2YAI4</accession>
<keyword evidence="2" id="KW-1185">Reference proteome</keyword>
<protein>
    <submittedName>
        <fullName evidence="1">Uncharacterized protein</fullName>
    </submittedName>
</protein>
<name>A2YAI4_ORYSI</name>
<gene>
    <name evidence="1" type="ORF">OsI_22099</name>
</gene>